<dbReference type="GO" id="GO:0103075">
    <property type="term" value="F:indole-3-pyruvate monooxygenase activity"/>
    <property type="evidence" value="ECO:0007669"/>
    <property type="project" value="UniProtKB-EC"/>
</dbReference>
<evidence type="ECO:0000313" key="10">
    <source>
        <dbReference type="EMBL" id="KAK1265655.1"/>
    </source>
</evidence>
<reference evidence="10" key="1">
    <citation type="journal article" date="2023" name="Nat. Commun.">
        <title>Diploid and tetraploid genomes of Acorus and the evolution of monocots.</title>
        <authorList>
            <person name="Ma L."/>
            <person name="Liu K.W."/>
            <person name="Li Z."/>
            <person name="Hsiao Y.Y."/>
            <person name="Qi Y."/>
            <person name="Fu T."/>
            <person name="Tang G.D."/>
            <person name="Zhang D."/>
            <person name="Sun W.H."/>
            <person name="Liu D.K."/>
            <person name="Li Y."/>
            <person name="Chen G.Z."/>
            <person name="Liu X.D."/>
            <person name="Liao X.Y."/>
            <person name="Jiang Y.T."/>
            <person name="Yu X."/>
            <person name="Hao Y."/>
            <person name="Huang J."/>
            <person name="Zhao X.W."/>
            <person name="Ke S."/>
            <person name="Chen Y.Y."/>
            <person name="Wu W.L."/>
            <person name="Hsu J.L."/>
            <person name="Lin Y.F."/>
            <person name="Huang M.D."/>
            <person name="Li C.Y."/>
            <person name="Huang L."/>
            <person name="Wang Z.W."/>
            <person name="Zhao X."/>
            <person name="Zhong W.Y."/>
            <person name="Peng D.H."/>
            <person name="Ahmad S."/>
            <person name="Lan S."/>
            <person name="Zhang J.S."/>
            <person name="Tsai W.C."/>
            <person name="Van de Peer Y."/>
            <person name="Liu Z.J."/>
        </authorList>
    </citation>
    <scope>NUCLEOTIDE SEQUENCE</scope>
    <source>
        <strain evidence="10">SCP</strain>
    </source>
</reference>
<dbReference type="GO" id="GO:0009851">
    <property type="term" value="P:auxin biosynthetic process"/>
    <property type="evidence" value="ECO:0007669"/>
    <property type="project" value="TreeGrafter"/>
</dbReference>
<comment type="catalytic activity">
    <reaction evidence="8">
        <text>indole-3-pyruvate + NADPH + O2 + H(+) = (indol-3-yl)acetate + CO2 + NADP(+) + H2O</text>
        <dbReference type="Rhea" id="RHEA:34331"/>
        <dbReference type="ChEBI" id="CHEBI:15377"/>
        <dbReference type="ChEBI" id="CHEBI:15378"/>
        <dbReference type="ChEBI" id="CHEBI:15379"/>
        <dbReference type="ChEBI" id="CHEBI:16526"/>
        <dbReference type="ChEBI" id="CHEBI:17640"/>
        <dbReference type="ChEBI" id="CHEBI:30854"/>
        <dbReference type="ChEBI" id="CHEBI:57783"/>
        <dbReference type="ChEBI" id="CHEBI:58349"/>
        <dbReference type="EC" id="1.14.13.168"/>
    </reaction>
</comment>
<name>A0AAV9ANG4_ACOGR</name>
<proteinExistence type="inferred from homology"/>
<keyword evidence="11" id="KW-1185">Reference proteome</keyword>
<evidence type="ECO:0000256" key="2">
    <source>
        <dbReference type="ARBA" id="ARBA00009183"/>
    </source>
</evidence>
<evidence type="ECO:0000256" key="1">
    <source>
        <dbReference type="ARBA" id="ARBA00001974"/>
    </source>
</evidence>
<keyword evidence="7 9" id="KW-0503">Monooxygenase</keyword>
<dbReference type="Pfam" id="PF00743">
    <property type="entry name" value="FMO-like"/>
    <property type="match status" value="1"/>
</dbReference>
<dbReference type="Gene3D" id="3.50.50.60">
    <property type="entry name" value="FAD/NAD(P)-binding domain"/>
    <property type="match status" value="1"/>
</dbReference>
<dbReference type="FunFam" id="3.50.50.60:FF:000100">
    <property type="entry name" value="Flavin-containing monooxygenase"/>
    <property type="match status" value="1"/>
</dbReference>
<dbReference type="EC" id="1.-.-.-" evidence="9"/>
<keyword evidence="4 9" id="KW-0274">FAD</keyword>
<sequence length="412" mass="45812">MHDCLPILLNRGGEEGIALKTKDMMKSRQVWVPGPVIVGAGPSGMAAAACLKVKGVPSMVIERSSCIASLWQLRTYDRLRLHLPKKFCELPLMPFPDSFPTYPTKQQFITYLEAYAKRFDLNPVFNEMVEKASYALGFWRVHTRSAEGAMTEYVCRWLVVATGENSEAVVPEIEGMGEFKGPVEHTSWYRSGDAFREKKVLVVGCGNSGMEVALDLCNHHAHPTLVVRDALHVLPREILGRSTFGLSMCLLKWFPVRVVDTFLLFMSWLMLGDTSFVGLNRPSIGPLELKAVSGKTPVLDIGTLSKIKSGHIKVRPAIKKMTMNGAEFIDGRVDDFDAVILATGYRSNVPSWLKESDFFSDVDGLPRKPFPNGWKGEKGLYAVGFTKRGLMGSSMDALRIAQDIEHCWKAHA</sequence>
<evidence type="ECO:0000256" key="3">
    <source>
        <dbReference type="ARBA" id="ARBA00022630"/>
    </source>
</evidence>
<protein>
    <recommendedName>
        <fullName evidence="9">Flavin-containing monooxygenase</fullName>
        <ecNumber evidence="9">1.-.-.-</ecNumber>
    </recommendedName>
</protein>
<keyword evidence="3 9" id="KW-0285">Flavoprotein</keyword>
<dbReference type="InterPro" id="IPR036188">
    <property type="entry name" value="FAD/NAD-bd_sf"/>
</dbReference>
<dbReference type="EMBL" id="JAUJYN010000008">
    <property type="protein sequence ID" value="KAK1265655.1"/>
    <property type="molecule type" value="Genomic_DNA"/>
</dbReference>
<dbReference type="Proteomes" id="UP001179952">
    <property type="component" value="Unassembled WGS sequence"/>
</dbReference>
<dbReference type="SUPFAM" id="SSF51905">
    <property type="entry name" value="FAD/NAD(P)-binding domain"/>
    <property type="match status" value="2"/>
</dbReference>
<dbReference type="InterPro" id="IPR020946">
    <property type="entry name" value="Flavin_mOase-like"/>
</dbReference>
<evidence type="ECO:0000256" key="5">
    <source>
        <dbReference type="ARBA" id="ARBA00022857"/>
    </source>
</evidence>
<dbReference type="AlphaFoldDB" id="A0AAV9ANG4"/>
<dbReference type="PRINTS" id="PR00368">
    <property type="entry name" value="FADPNR"/>
</dbReference>
<comment type="caution">
    <text evidence="10">The sequence shown here is derived from an EMBL/GenBank/DDBJ whole genome shotgun (WGS) entry which is preliminary data.</text>
</comment>
<dbReference type="PANTHER" id="PTHR43539">
    <property type="entry name" value="FLAVIN-BINDING MONOOXYGENASE-LIKE PROTEIN (AFU_ORTHOLOGUE AFUA_4G09220)"/>
    <property type="match status" value="1"/>
</dbReference>
<evidence type="ECO:0000256" key="4">
    <source>
        <dbReference type="ARBA" id="ARBA00022827"/>
    </source>
</evidence>
<dbReference type="GO" id="GO:0004499">
    <property type="term" value="F:N,N-dimethylaniline monooxygenase activity"/>
    <property type="evidence" value="ECO:0007669"/>
    <property type="project" value="InterPro"/>
</dbReference>
<gene>
    <name evidence="10" type="ORF">QJS04_geneDACA014975</name>
</gene>
<dbReference type="InterPro" id="IPR050982">
    <property type="entry name" value="Auxin_biosynth/cation_transpt"/>
</dbReference>
<dbReference type="PRINTS" id="PR00469">
    <property type="entry name" value="PNDRDTASEII"/>
</dbReference>
<keyword evidence="5" id="KW-0521">NADP</keyword>
<evidence type="ECO:0000256" key="9">
    <source>
        <dbReference type="RuleBase" id="RU361177"/>
    </source>
</evidence>
<dbReference type="PANTHER" id="PTHR43539:SF38">
    <property type="entry name" value="INDOLE-3-PYRUVATE MONOOXYGENASE YUCCA6"/>
    <property type="match status" value="1"/>
</dbReference>
<dbReference type="GO" id="GO:0050660">
    <property type="term" value="F:flavin adenine dinucleotide binding"/>
    <property type="evidence" value="ECO:0007669"/>
    <property type="project" value="InterPro"/>
</dbReference>
<evidence type="ECO:0000313" key="11">
    <source>
        <dbReference type="Proteomes" id="UP001179952"/>
    </source>
</evidence>
<evidence type="ECO:0000256" key="6">
    <source>
        <dbReference type="ARBA" id="ARBA00023002"/>
    </source>
</evidence>
<reference evidence="10" key="2">
    <citation type="submission" date="2023-06" db="EMBL/GenBank/DDBJ databases">
        <authorList>
            <person name="Ma L."/>
            <person name="Liu K.-W."/>
            <person name="Li Z."/>
            <person name="Hsiao Y.-Y."/>
            <person name="Qi Y."/>
            <person name="Fu T."/>
            <person name="Tang G."/>
            <person name="Zhang D."/>
            <person name="Sun W.-H."/>
            <person name="Liu D.-K."/>
            <person name="Li Y."/>
            <person name="Chen G.-Z."/>
            <person name="Liu X.-D."/>
            <person name="Liao X.-Y."/>
            <person name="Jiang Y.-T."/>
            <person name="Yu X."/>
            <person name="Hao Y."/>
            <person name="Huang J."/>
            <person name="Zhao X.-W."/>
            <person name="Ke S."/>
            <person name="Chen Y.-Y."/>
            <person name="Wu W.-L."/>
            <person name="Hsu J.-L."/>
            <person name="Lin Y.-F."/>
            <person name="Huang M.-D."/>
            <person name="Li C.-Y."/>
            <person name="Huang L."/>
            <person name="Wang Z.-W."/>
            <person name="Zhao X."/>
            <person name="Zhong W.-Y."/>
            <person name="Peng D.-H."/>
            <person name="Ahmad S."/>
            <person name="Lan S."/>
            <person name="Zhang J.-S."/>
            <person name="Tsai W.-C."/>
            <person name="Van De Peer Y."/>
            <person name="Liu Z.-J."/>
        </authorList>
    </citation>
    <scope>NUCLEOTIDE SEQUENCE</scope>
    <source>
        <strain evidence="10">SCP</strain>
        <tissue evidence="10">Leaves</tissue>
    </source>
</reference>
<comment type="cofactor">
    <cofactor evidence="1 9">
        <name>FAD</name>
        <dbReference type="ChEBI" id="CHEBI:57692"/>
    </cofactor>
</comment>
<accession>A0AAV9ANG4</accession>
<comment type="similarity">
    <text evidence="2 9">Belongs to the FMO family.</text>
</comment>
<evidence type="ECO:0000256" key="8">
    <source>
        <dbReference type="ARBA" id="ARBA00047707"/>
    </source>
</evidence>
<evidence type="ECO:0000256" key="7">
    <source>
        <dbReference type="ARBA" id="ARBA00023033"/>
    </source>
</evidence>
<dbReference type="GO" id="GO:0050661">
    <property type="term" value="F:NADP binding"/>
    <property type="evidence" value="ECO:0007669"/>
    <property type="project" value="InterPro"/>
</dbReference>
<organism evidence="10 11">
    <name type="scientific">Acorus gramineus</name>
    <name type="common">Dwarf sweet flag</name>
    <dbReference type="NCBI Taxonomy" id="55184"/>
    <lineage>
        <taxon>Eukaryota</taxon>
        <taxon>Viridiplantae</taxon>
        <taxon>Streptophyta</taxon>
        <taxon>Embryophyta</taxon>
        <taxon>Tracheophyta</taxon>
        <taxon>Spermatophyta</taxon>
        <taxon>Magnoliopsida</taxon>
        <taxon>Liliopsida</taxon>
        <taxon>Acoraceae</taxon>
        <taxon>Acorus</taxon>
    </lineage>
</organism>
<keyword evidence="6 9" id="KW-0560">Oxidoreductase</keyword>